<dbReference type="PROSITE" id="PS51337">
    <property type="entry name" value="B12_BINDING_NTER"/>
    <property type="match status" value="1"/>
</dbReference>
<dbReference type="SMART" id="SM01018">
    <property type="entry name" value="B12-binding_2"/>
    <property type="match status" value="1"/>
</dbReference>
<feature type="non-terminal residue" evidence="4">
    <location>
        <position position="122"/>
    </location>
</feature>
<dbReference type="GO" id="GO:0046872">
    <property type="term" value="F:metal ion binding"/>
    <property type="evidence" value="ECO:0007669"/>
    <property type="project" value="UniProtKB-KW"/>
</dbReference>
<dbReference type="GO" id="GO:0008705">
    <property type="term" value="F:methionine synthase activity"/>
    <property type="evidence" value="ECO:0007669"/>
    <property type="project" value="TreeGrafter"/>
</dbReference>
<dbReference type="InterPro" id="IPR036594">
    <property type="entry name" value="Meth_synthase_dom"/>
</dbReference>
<dbReference type="Pfam" id="PF02607">
    <property type="entry name" value="B12-binding_2"/>
    <property type="match status" value="1"/>
</dbReference>
<keyword evidence="1" id="KW-0479">Metal-binding</keyword>
<dbReference type="AlphaFoldDB" id="A0A382C4Q1"/>
<evidence type="ECO:0000259" key="3">
    <source>
        <dbReference type="PROSITE" id="PS51337"/>
    </source>
</evidence>
<evidence type="ECO:0000313" key="4">
    <source>
        <dbReference type="EMBL" id="SVB20849.1"/>
    </source>
</evidence>
<dbReference type="Gene3D" id="1.10.1240.10">
    <property type="entry name" value="Methionine synthase domain"/>
    <property type="match status" value="1"/>
</dbReference>
<organism evidence="4">
    <name type="scientific">marine metagenome</name>
    <dbReference type="NCBI Taxonomy" id="408172"/>
    <lineage>
        <taxon>unclassified sequences</taxon>
        <taxon>metagenomes</taxon>
        <taxon>ecological metagenomes</taxon>
    </lineage>
</organism>
<dbReference type="PANTHER" id="PTHR45833">
    <property type="entry name" value="METHIONINE SYNTHASE"/>
    <property type="match status" value="1"/>
</dbReference>
<name>A0A382C4Q1_9ZZZZ</name>
<reference evidence="4" key="1">
    <citation type="submission" date="2018-05" db="EMBL/GenBank/DDBJ databases">
        <authorList>
            <person name="Lanie J.A."/>
            <person name="Ng W.-L."/>
            <person name="Kazmierczak K.M."/>
            <person name="Andrzejewski T.M."/>
            <person name="Davidsen T.M."/>
            <person name="Wayne K.J."/>
            <person name="Tettelin H."/>
            <person name="Glass J.I."/>
            <person name="Rusch D."/>
            <person name="Podicherti R."/>
            <person name="Tsui H.-C.T."/>
            <person name="Winkler M.E."/>
        </authorList>
    </citation>
    <scope>NUCLEOTIDE SEQUENCE</scope>
</reference>
<dbReference type="PANTHER" id="PTHR45833:SF1">
    <property type="entry name" value="METHIONINE SYNTHASE"/>
    <property type="match status" value="1"/>
</dbReference>
<keyword evidence="2" id="KW-0170">Cobalt</keyword>
<sequence length="122" mass="13069">MAEDTGNEEEIILADLSDEDLTAQMHDDLYDGLADEISEGTNILLGRGWEPNRVLNDALVEGMRIVGIDFRDGILFVPEVLLAANAMKAGMAILRPLLAETGAQPIGKVVIGTVKGDIHDIG</sequence>
<dbReference type="GO" id="GO:0005829">
    <property type="term" value="C:cytosol"/>
    <property type="evidence" value="ECO:0007669"/>
    <property type="project" value="TreeGrafter"/>
</dbReference>
<dbReference type="InterPro" id="IPR003759">
    <property type="entry name" value="Cbl-bd_cap"/>
</dbReference>
<evidence type="ECO:0000256" key="2">
    <source>
        <dbReference type="ARBA" id="ARBA00023285"/>
    </source>
</evidence>
<dbReference type="GO" id="GO:0050667">
    <property type="term" value="P:homocysteine metabolic process"/>
    <property type="evidence" value="ECO:0007669"/>
    <property type="project" value="TreeGrafter"/>
</dbReference>
<proteinExistence type="predicted"/>
<dbReference type="GO" id="GO:0046653">
    <property type="term" value="P:tetrahydrofolate metabolic process"/>
    <property type="evidence" value="ECO:0007669"/>
    <property type="project" value="TreeGrafter"/>
</dbReference>
<dbReference type="SUPFAM" id="SSF47644">
    <property type="entry name" value="Methionine synthase domain"/>
    <property type="match status" value="1"/>
</dbReference>
<evidence type="ECO:0000256" key="1">
    <source>
        <dbReference type="ARBA" id="ARBA00022723"/>
    </source>
</evidence>
<feature type="domain" description="B12-binding N-terminal" evidence="3">
    <location>
        <begin position="12"/>
        <end position="106"/>
    </location>
</feature>
<protein>
    <recommendedName>
        <fullName evidence="3">B12-binding N-terminal domain-containing protein</fullName>
    </recommendedName>
</protein>
<gene>
    <name evidence="4" type="ORF">METZ01_LOCUS173703</name>
</gene>
<dbReference type="EMBL" id="UINC01032722">
    <property type="protein sequence ID" value="SVB20849.1"/>
    <property type="molecule type" value="Genomic_DNA"/>
</dbReference>
<dbReference type="InterPro" id="IPR050554">
    <property type="entry name" value="Met_Synthase/Corrinoid"/>
</dbReference>
<accession>A0A382C4Q1</accession>